<feature type="compositionally biased region" description="Acidic residues" evidence="1">
    <location>
        <begin position="389"/>
        <end position="400"/>
    </location>
</feature>
<feature type="compositionally biased region" description="Acidic residues" evidence="1">
    <location>
        <begin position="410"/>
        <end position="431"/>
    </location>
</feature>
<comment type="caution">
    <text evidence="4">The sequence shown here is derived from an EMBL/GenBank/DDBJ whole genome shotgun (WGS) entry which is preliminary data.</text>
</comment>
<evidence type="ECO:0000256" key="1">
    <source>
        <dbReference type="SAM" id="MobiDB-lite"/>
    </source>
</evidence>
<feature type="compositionally biased region" description="Polar residues" evidence="1">
    <location>
        <begin position="250"/>
        <end position="279"/>
    </location>
</feature>
<keyword evidence="3" id="KW-0732">Signal</keyword>
<evidence type="ECO:0000256" key="3">
    <source>
        <dbReference type="SAM" id="SignalP"/>
    </source>
</evidence>
<feature type="region of interest" description="Disordered" evidence="1">
    <location>
        <begin position="250"/>
        <end position="301"/>
    </location>
</feature>
<feature type="compositionally biased region" description="Polar residues" evidence="1">
    <location>
        <begin position="435"/>
        <end position="447"/>
    </location>
</feature>
<feature type="compositionally biased region" description="Low complexity" evidence="1">
    <location>
        <begin position="280"/>
        <end position="291"/>
    </location>
</feature>
<feature type="compositionally biased region" description="Basic and acidic residues" evidence="1">
    <location>
        <begin position="84"/>
        <end position="95"/>
    </location>
</feature>
<feature type="signal peptide" evidence="3">
    <location>
        <begin position="1"/>
        <end position="21"/>
    </location>
</feature>
<reference evidence="4 5" key="1">
    <citation type="journal article" date="2021" name="J. Hered.">
        <title>A chromosome-level genome assembly of the parasitoid wasp, Cotesia glomerata (Hymenoptera: Braconidae).</title>
        <authorList>
            <person name="Pinto B.J."/>
            <person name="Weis J.J."/>
            <person name="Gamble T."/>
            <person name="Ode P.J."/>
            <person name="Paul R."/>
            <person name="Zaspel J.M."/>
        </authorList>
    </citation>
    <scope>NUCLEOTIDE SEQUENCE [LARGE SCALE GENOMIC DNA]</scope>
    <source>
        <strain evidence="4">CgM1</strain>
    </source>
</reference>
<accession>A0AAV7I660</accession>
<dbReference type="AlphaFoldDB" id="A0AAV7I660"/>
<feature type="region of interest" description="Disordered" evidence="1">
    <location>
        <begin position="70"/>
        <end position="98"/>
    </location>
</feature>
<sequence>MLSITMVTLLIVSNVIPGIQAEKQEERKVQLNSMQTPVYKSNRVIEALKVEALQKRDTLNIVPQSYVEQTNHVDKSQSSHRLRRDLPNGLDKKFSPFDAPSNRTGPVNYYASRVYKRNISYPESDGENIVYGSQDVQIGNTYSDKLNGTNVYEPIVVQENNDYRGKNKNAQYGASVTRIGNRYSKNPGKNDIYTDVVVQNGNTYPGNPENKTLLAIIVNQSNNTYPKSIENNKDALKPFIYQSGNFYPSSNDSEAGMNTKSNTASQGCSAEQNTSDSQGNSSSTNHNSDSSSHIENTTLHNEDKKAYADKHTQPNRQMRIQAISVEKEKELFLPEDISRLVIQNSTSELTTEENRSLNDFASKSITFTDDNSLSEDDSSVDNYSSEVGSDTEDDLPEEGSDMGIHFSGDGSDDTDGSSEENSDNENYSTDDEYNKVTSPLPVTTTEGFTFEEPVSTTVAIEDVSEKAESANQTIPLVIIIAVTVSAVILLPILIILLKIYCTSRKPTQERDGQIKLSLQQINL</sequence>
<proteinExistence type="predicted"/>
<feature type="chain" id="PRO_5043865866" evidence="3">
    <location>
        <begin position="22"/>
        <end position="523"/>
    </location>
</feature>
<evidence type="ECO:0000313" key="4">
    <source>
        <dbReference type="EMBL" id="KAH0547184.1"/>
    </source>
</evidence>
<evidence type="ECO:0000313" key="5">
    <source>
        <dbReference type="Proteomes" id="UP000826195"/>
    </source>
</evidence>
<keyword evidence="2" id="KW-1133">Transmembrane helix</keyword>
<evidence type="ECO:0000256" key="2">
    <source>
        <dbReference type="SAM" id="Phobius"/>
    </source>
</evidence>
<keyword evidence="5" id="KW-1185">Reference proteome</keyword>
<protein>
    <submittedName>
        <fullName evidence="4">Uncharacterized protein</fullName>
    </submittedName>
</protein>
<dbReference type="Proteomes" id="UP000826195">
    <property type="component" value="Unassembled WGS sequence"/>
</dbReference>
<name>A0AAV7I660_COTGL</name>
<keyword evidence="2" id="KW-0472">Membrane</keyword>
<feature type="transmembrane region" description="Helical" evidence="2">
    <location>
        <begin position="474"/>
        <end position="500"/>
    </location>
</feature>
<feature type="region of interest" description="Disordered" evidence="1">
    <location>
        <begin position="367"/>
        <end position="448"/>
    </location>
</feature>
<keyword evidence="2" id="KW-0812">Transmembrane</keyword>
<dbReference type="EMBL" id="JAHXZJ010002237">
    <property type="protein sequence ID" value="KAH0547184.1"/>
    <property type="molecule type" value="Genomic_DNA"/>
</dbReference>
<gene>
    <name evidence="4" type="ORF">KQX54_017416</name>
</gene>
<organism evidence="4 5">
    <name type="scientific">Cotesia glomerata</name>
    <name type="common">Lepidopteran parasitic wasp</name>
    <name type="synonym">Apanteles glomeratus</name>
    <dbReference type="NCBI Taxonomy" id="32391"/>
    <lineage>
        <taxon>Eukaryota</taxon>
        <taxon>Metazoa</taxon>
        <taxon>Ecdysozoa</taxon>
        <taxon>Arthropoda</taxon>
        <taxon>Hexapoda</taxon>
        <taxon>Insecta</taxon>
        <taxon>Pterygota</taxon>
        <taxon>Neoptera</taxon>
        <taxon>Endopterygota</taxon>
        <taxon>Hymenoptera</taxon>
        <taxon>Apocrita</taxon>
        <taxon>Ichneumonoidea</taxon>
        <taxon>Braconidae</taxon>
        <taxon>Microgastrinae</taxon>
        <taxon>Cotesia</taxon>
    </lineage>
</organism>